<keyword evidence="4" id="KW-1185">Reference proteome</keyword>
<evidence type="ECO:0000313" key="4">
    <source>
        <dbReference type="Proteomes" id="UP000324233"/>
    </source>
</evidence>
<reference evidence="3 4" key="1">
    <citation type="submission" date="2019-08" db="EMBL/GenBank/DDBJ databases">
        <title>Deep-cultivation of Planctomycetes and their phenomic and genomic characterization uncovers novel biology.</title>
        <authorList>
            <person name="Wiegand S."/>
            <person name="Jogler M."/>
            <person name="Boedeker C."/>
            <person name="Pinto D."/>
            <person name="Vollmers J."/>
            <person name="Rivas-Marin E."/>
            <person name="Kohn T."/>
            <person name="Peeters S.H."/>
            <person name="Heuer A."/>
            <person name="Rast P."/>
            <person name="Oberbeckmann S."/>
            <person name="Bunk B."/>
            <person name="Jeske O."/>
            <person name="Meyerdierks A."/>
            <person name="Storesund J.E."/>
            <person name="Kallscheuer N."/>
            <person name="Luecker S."/>
            <person name="Lage O.M."/>
            <person name="Pohl T."/>
            <person name="Merkel B.J."/>
            <person name="Hornburger P."/>
            <person name="Mueller R.-W."/>
            <person name="Bruemmer F."/>
            <person name="Labrenz M."/>
            <person name="Spormann A.M."/>
            <person name="Op den Camp H."/>
            <person name="Overmann J."/>
            <person name="Amann R."/>
            <person name="Jetten M.S.M."/>
            <person name="Mascher T."/>
            <person name="Medema M.H."/>
            <person name="Devos D.P."/>
            <person name="Kaster A.-K."/>
            <person name="Ovreas L."/>
            <person name="Rohde M."/>
            <person name="Galperin M.Y."/>
            <person name="Jogler C."/>
        </authorList>
    </citation>
    <scope>NUCLEOTIDE SEQUENCE [LARGE SCALE GENOMIC DNA]</scope>
    <source>
        <strain evidence="3 4">OJF2</strain>
    </source>
</reference>
<evidence type="ECO:0000256" key="2">
    <source>
        <dbReference type="SAM" id="Phobius"/>
    </source>
</evidence>
<gene>
    <name evidence="3" type="ORF">OJF2_10370</name>
</gene>
<protein>
    <submittedName>
        <fullName evidence="3">Uncharacterized protein</fullName>
    </submittedName>
</protein>
<feature type="compositionally biased region" description="Low complexity" evidence="1">
    <location>
        <begin position="64"/>
        <end position="75"/>
    </location>
</feature>
<dbReference type="Proteomes" id="UP000324233">
    <property type="component" value="Chromosome"/>
</dbReference>
<name>A0A5B9VY67_9BACT</name>
<dbReference type="OrthoDB" id="292793at2"/>
<dbReference type="EMBL" id="CP042997">
    <property type="protein sequence ID" value="QEH32560.1"/>
    <property type="molecule type" value="Genomic_DNA"/>
</dbReference>
<dbReference type="KEGG" id="agv:OJF2_10370"/>
<dbReference type="AlphaFoldDB" id="A0A5B9VY67"/>
<feature type="transmembrane region" description="Helical" evidence="2">
    <location>
        <begin position="105"/>
        <end position="125"/>
    </location>
</feature>
<proteinExistence type="predicted"/>
<keyword evidence="2" id="KW-0812">Transmembrane</keyword>
<feature type="region of interest" description="Disordered" evidence="1">
    <location>
        <begin position="47"/>
        <end position="100"/>
    </location>
</feature>
<feature type="transmembrane region" description="Helical" evidence="2">
    <location>
        <begin position="131"/>
        <end position="153"/>
    </location>
</feature>
<dbReference type="RefSeq" id="WP_148591843.1">
    <property type="nucleotide sequence ID" value="NZ_CP042997.1"/>
</dbReference>
<organism evidence="3 4">
    <name type="scientific">Aquisphaera giovannonii</name>
    <dbReference type="NCBI Taxonomy" id="406548"/>
    <lineage>
        <taxon>Bacteria</taxon>
        <taxon>Pseudomonadati</taxon>
        <taxon>Planctomycetota</taxon>
        <taxon>Planctomycetia</taxon>
        <taxon>Isosphaerales</taxon>
        <taxon>Isosphaeraceae</taxon>
        <taxon>Aquisphaera</taxon>
    </lineage>
</organism>
<sequence length="167" mass="16837">MAAEVIVHPPYTCPACGERLEAAAPGWSGWLLCPRCGSPGLPPAGVRIAAPSGPPAPAPGGTNGPAPAEDAGAPASPLPLPLPRDGASSRPARPRPRRPARAIGTARWIGSSGLAVSAFLLLVSYLDRKTLSMAVFGGLAAAFALFLAVLGWMSRRAAARESSGGEA</sequence>
<accession>A0A5B9VY67</accession>
<keyword evidence="2" id="KW-0472">Membrane</keyword>
<evidence type="ECO:0000313" key="3">
    <source>
        <dbReference type="EMBL" id="QEH32560.1"/>
    </source>
</evidence>
<evidence type="ECO:0000256" key="1">
    <source>
        <dbReference type="SAM" id="MobiDB-lite"/>
    </source>
</evidence>
<keyword evidence="2" id="KW-1133">Transmembrane helix</keyword>